<feature type="chain" id="PRO_5042946184" evidence="3">
    <location>
        <begin position="25"/>
        <end position="404"/>
    </location>
</feature>
<sequence>MRLHEMPPSLTILLAALLARNVAASILPDLLRSFDDLQDVRKRCSNPCGYYDQLCCDSDEVCYTDSNNQAQCGASTTTTVGAAATGAWQYYTTTYVQTDLKTVTETFSSYVATTTAGSTSSCSYSLGETSCGNTCCSSGQYCESSGSCVDVGGDSSANSYYTSLYTVTTVITNTATATNTASAALRPTSDSLVTITSTGTVTASGSGTTTAATGTTTTTQGFVTPVSSSGSIIYGSSTSSGGGLSGGAIAGIVIGVIIGIIILLLLCACWCAKGLIDGLLSIFGLGSRKRRTREEEVIYERHSHRDRQGGRTWFGQQRPSRTEVVEEKRTSGIGGIPTAGWLAAGVGSLALWLGLKRRNRRDDKSDVSYGSAYYTDYMYSSAESSSDRRTRRTGRSASRSRSRR</sequence>
<evidence type="ECO:0000256" key="1">
    <source>
        <dbReference type="SAM" id="MobiDB-lite"/>
    </source>
</evidence>
<evidence type="ECO:0000313" key="5">
    <source>
        <dbReference type="Proteomes" id="UP001203852"/>
    </source>
</evidence>
<organism evidence="4 5">
    <name type="scientific">Exophiala viscosa</name>
    <dbReference type="NCBI Taxonomy" id="2486360"/>
    <lineage>
        <taxon>Eukaryota</taxon>
        <taxon>Fungi</taxon>
        <taxon>Dikarya</taxon>
        <taxon>Ascomycota</taxon>
        <taxon>Pezizomycotina</taxon>
        <taxon>Eurotiomycetes</taxon>
        <taxon>Chaetothyriomycetidae</taxon>
        <taxon>Chaetothyriales</taxon>
        <taxon>Herpotrichiellaceae</taxon>
        <taxon>Exophiala</taxon>
    </lineage>
</organism>
<dbReference type="Proteomes" id="UP001203852">
    <property type="component" value="Unassembled WGS sequence"/>
</dbReference>
<keyword evidence="5" id="KW-1185">Reference proteome</keyword>
<name>A0AAN6IGV8_9EURO</name>
<reference evidence="4" key="1">
    <citation type="journal article" date="2022" name="bioRxiv">
        <title>Deciphering the potential niche of two novel black yeast fungi from a biological soil crust based on their genomes, phenotypes, and melanin regulation.</title>
        <authorList>
            <consortium name="DOE Joint Genome Institute"/>
            <person name="Carr E.C."/>
            <person name="Barton Q."/>
            <person name="Grambo S."/>
            <person name="Sullivan M."/>
            <person name="Renfro C.M."/>
            <person name="Kuo A."/>
            <person name="Pangilinan J."/>
            <person name="Lipzen A."/>
            <person name="Keymanesh K."/>
            <person name="Savage E."/>
            <person name="Barry K."/>
            <person name="Grigoriev I.V."/>
            <person name="Riekhof W.R."/>
            <person name="Harris S.S."/>
        </authorList>
    </citation>
    <scope>NUCLEOTIDE SEQUENCE</scope>
    <source>
        <strain evidence="4">JF 03-4F</strain>
    </source>
</reference>
<feature type="compositionally biased region" description="Basic residues" evidence="1">
    <location>
        <begin position="389"/>
        <end position="404"/>
    </location>
</feature>
<evidence type="ECO:0000313" key="4">
    <source>
        <dbReference type="EMBL" id="KAI1617076.1"/>
    </source>
</evidence>
<evidence type="ECO:0000256" key="2">
    <source>
        <dbReference type="SAM" id="Phobius"/>
    </source>
</evidence>
<feature type="region of interest" description="Disordered" evidence="1">
    <location>
        <begin position="381"/>
        <end position="404"/>
    </location>
</feature>
<dbReference type="EMBL" id="MU404351">
    <property type="protein sequence ID" value="KAI1617076.1"/>
    <property type="molecule type" value="Genomic_DNA"/>
</dbReference>
<keyword evidence="2" id="KW-1133">Transmembrane helix</keyword>
<comment type="caution">
    <text evidence="4">The sequence shown here is derived from an EMBL/GenBank/DDBJ whole genome shotgun (WGS) entry which is preliminary data.</text>
</comment>
<dbReference type="AlphaFoldDB" id="A0AAN6IGV8"/>
<feature type="signal peptide" evidence="3">
    <location>
        <begin position="1"/>
        <end position="24"/>
    </location>
</feature>
<keyword evidence="2" id="KW-0812">Transmembrane</keyword>
<keyword evidence="2" id="KW-0472">Membrane</keyword>
<proteinExistence type="predicted"/>
<feature type="transmembrane region" description="Helical" evidence="2">
    <location>
        <begin position="248"/>
        <end position="272"/>
    </location>
</feature>
<gene>
    <name evidence="4" type="ORF">EDD36DRAFT_461939</name>
</gene>
<protein>
    <submittedName>
        <fullName evidence="4">Uncharacterized protein</fullName>
    </submittedName>
</protein>
<dbReference type="PANTHER" id="PTHR16861:SF10">
    <property type="entry name" value="MID2 DOMAIN-CONTAINING PROTEIN"/>
    <property type="match status" value="1"/>
</dbReference>
<keyword evidence="3" id="KW-0732">Signal</keyword>
<dbReference type="PANTHER" id="PTHR16861">
    <property type="entry name" value="GLYCOPROTEIN 38"/>
    <property type="match status" value="1"/>
</dbReference>
<evidence type="ECO:0000256" key="3">
    <source>
        <dbReference type="SAM" id="SignalP"/>
    </source>
</evidence>
<accession>A0AAN6IGV8</accession>